<evidence type="ECO:0000313" key="12">
    <source>
        <dbReference type="RefSeq" id="XP_039136354.1"/>
    </source>
</evidence>
<dbReference type="Pfam" id="PF00560">
    <property type="entry name" value="LRR_1"/>
    <property type="match status" value="3"/>
</dbReference>
<dbReference type="Gene3D" id="3.80.10.10">
    <property type="entry name" value="Ribonuclease Inhibitor"/>
    <property type="match status" value="1"/>
</dbReference>
<dbReference type="InterPro" id="IPR001611">
    <property type="entry name" value="Leu-rich_rpt"/>
</dbReference>
<keyword evidence="3" id="KW-0812">Transmembrane</keyword>
<dbReference type="InterPro" id="IPR032675">
    <property type="entry name" value="LRR_dom_sf"/>
</dbReference>
<dbReference type="InterPro" id="IPR053211">
    <property type="entry name" value="DNA_repair-toleration"/>
</dbReference>
<dbReference type="SUPFAM" id="SSF52058">
    <property type="entry name" value="L domain-like"/>
    <property type="match status" value="1"/>
</dbReference>
<dbReference type="PANTHER" id="PTHR48060">
    <property type="entry name" value="DNA DAMAGE-REPAIR/TOLERATION PROTEIN DRT100"/>
    <property type="match status" value="1"/>
</dbReference>
<feature type="domain" description="Leucine-rich repeat-containing N-terminal plant-type" evidence="10">
    <location>
        <begin position="28"/>
        <end position="65"/>
    </location>
</feature>
<keyword evidence="2" id="KW-0433">Leucine-rich repeat</keyword>
<dbReference type="Proteomes" id="UP001515500">
    <property type="component" value="Chromosome 12"/>
</dbReference>
<dbReference type="PANTHER" id="PTHR48060:SF7">
    <property type="entry name" value="DNA DAMAGE-REPAIR_TOLERATION PROTEIN DRT100"/>
    <property type="match status" value="1"/>
</dbReference>
<accession>A0AB40C912</accession>
<dbReference type="FunFam" id="3.80.10.10:FF:000275">
    <property type="entry name" value="Leucine-rich repeat receptor-like protein kinase"/>
    <property type="match status" value="1"/>
</dbReference>
<name>A0AB40C912_DIOCR</name>
<dbReference type="RefSeq" id="XP_039136354.1">
    <property type="nucleotide sequence ID" value="XM_039280420.1"/>
</dbReference>
<dbReference type="AlphaFoldDB" id="A0AB40C912"/>
<dbReference type="InterPro" id="IPR013210">
    <property type="entry name" value="LRR_N_plant-typ"/>
</dbReference>
<sequence>MATFFPLFSTLLLLFLSTSPAIAGKCNKEDKKALISIKSHFNNAYHFASWTNTSACCDWYGVECSPNSDRVTGLYVIQDSLAGTIPSAIGDLPFLTSLRFHKLPNLTGSIPSSITKLHNLFLLMLSWNSLSGPIPSFLSSLTSLTDLDLSFNQFSGEIPPSLSSLPILSALHLDRNNLSGSIPSSFSSFKSSPDLYLSHNNLSGDASFLFFASSSVTIIDLNRNKLSFNLSSVTSFPVNITYLDLNHNMIFGSIPNSINELTGPITMFNVSYNRLCGEIPQGAVTSKFDEFSYFHNKCLCGPPLPACKS</sequence>
<keyword evidence="6" id="KW-1133">Transmembrane helix</keyword>
<evidence type="ECO:0000256" key="4">
    <source>
        <dbReference type="ARBA" id="ARBA00022729"/>
    </source>
</evidence>
<reference evidence="12" key="1">
    <citation type="submission" date="2025-08" db="UniProtKB">
        <authorList>
            <consortium name="RefSeq"/>
        </authorList>
    </citation>
    <scope>IDENTIFICATION</scope>
</reference>
<keyword evidence="5" id="KW-0677">Repeat</keyword>
<keyword evidence="11" id="KW-1185">Reference proteome</keyword>
<dbReference type="Pfam" id="PF08263">
    <property type="entry name" value="LRRNT_2"/>
    <property type="match status" value="1"/>
</dbReference>
<protein>
    <submittedName>
        <fullName evidence="12">Polygalacturonase inhibitor-like</fullName>
    </submittedName>
</protein>
<dbReference type="GeneID" id="120273716"/>
<proteinExistence type="predicted"/>
<gene>
    <name evidence="12" type="primary">LOC120273716</name>
</gene>
<comment type="subcellular location">
    <subcellularLocation>
        <location evidence="1">Membrane</location>
        <topology evidence="1">Single-pass membrane protein</topology>
    </subcellularLocation>
</comment>
<evidence type="ECO:0000256" key="8">
    <source>
        <dbReference type="ARBA" id="ARBA00023180"/>
    </source>
</evidence>
<evidence type="ECO:0000256" key="1">
    <source>
        <dbReference type="ARBA" id="ARBA00004167"/>
    </source>
</evidence>
<evidence type="ECO:0000256" key="6">
    <source>
        <dbReference type="ARBA" id="ARBA00022989"/>
    </source>
</evidence>
<evidence type="ECO:0000256" key="2">
    <source>
        <dbReference type="ARBA" id="ARBA00022614"/>
    </source>
</evidence>
<evidence type="ECO:0000256" key="5">
    <source>
        <dbReference type="ARBA" id="ARBA00022737"/>
    </source>
</evidence>
<evidence type="ECO:0000256" key="9">
    <source>
        <dbReference type="SAM" id="SignalP"/>
    </source>
</evidence>
<feature type="chain" id="PRO_5044277850" evidence="9">
    <location>
        <begin position="24"/>
        <end position="309"/>
    </location>
</feature>
<keyword evidence="8" id="KW-0325">Glycoprotein</keyword>
<dbReference type="GO" id="GO:0016020">
    <property type="term" value="C:membrane"/>
    <property type="evidence" value="ECO:0007669"/>
    <property type="project" value="UniProtKB-SubCell"/>
</dbReference>
<evidence type="ECO:0000256" key="3">
    <source>
        <dbReference type="ARBA" id="ARBA00022692"/>
    </source>
</evidence>
<evidence type="ECO:0000313" key="11">
    <source>
        <dbReference type="Proteomes" id="UP001515500"/>
    </source>
</evidence>
<feature type="signal peptide" evidence="9">
    <location>
        <begin position="1"/>
        <end position="23"/>
    </location>
</feature>
<evidence type="ECO:0000259" key="10">
    <source>
        <dbReference type="Pfam" id="PF08263"/>
    </source>
</evidence>
<keyword evidence="7" id="KW-0472">Membrane</keyword>
<evidence type="ECO:0000256" key="7">
    <source>
        <dbReference type="ARBA" id="ARBA00023136"/>
    </source>
</evidence>
<organism evidence="11 12">
    <name type="scientific">Dioscorea cayennensis subsp. rotundata</name>
    <name type="common">White Guinea yam</name>
    <name type="synonym">Dioscorea rotundata</name>
    <dbReference type="NCBI Taxonomy" id="55577"/>
    <lineage>
        <taxon>Eukaryota</taxon>
        <taxon>Viridiplantae</taxon>
        <taxon>Streptophyta</taxon>
        <taxon>Embryophyta</taxon>
        <taxon>Tracheophyta</taxon>
        <taxon>Spermatophyta</taxon>
        <taxon>Magnoliopsida</taxon>
        <taxon>Liliopsida</taxon>
        <taxon>Dioscoreales</taxon>
        <taxon>Dioscoreaceae</taxon>
        <taxon>Dioscorea</taxon>
    </lineage>
</organism>
<keyword evidence="4 9" id="KW-0732">Signal</keyword>